<sequence>VSSQSTLDYWSFPISDRLWTSGLDLIFPLEEEEGTSSDLRSTTPLLSFASKQDLAVL</sequence>
<dbReference type="Proteomes" id="UP000595437">
    <property type="component" value="Chromosome 4"/>
</dbReference>
<keyword evidence="2" id="KW-1185">Reference proteome</keyword>
<evidence type="ECO:0000313" key="1">
    <source>
        <dbReference type="EMBL" id="QQP53437.1"/>
    </source>
</evidence>
<gene>
    <name evidence="1" type="ORF">FKW44_005920</name>
</gene>
<dbReference type="EMBL" id="CP045893">
    <property type="protein sequence ID" value="QQP53437.1"/>
    <property type="molecule type" value="Genomic_DNA"/>
</dbReference>
<name>A0A7T8QSE3_CALRO</name>
<dbReference type="AlphaFoldDB" id="A0A7T8QSE3"/>
<accession>A0A7T8QSE3</accession>
<reference evidence="2" key="1">
    <citation type="submission" date="2021-01" db="EMBL/GenBank/DDBJ databases">
        <title>Caligus Genome Assembly.</title>
        <authorList>
            <person name="Gallardo-Escarate C."/>
        </authorList>
    </citation>
    <scope>NUCLEOTIDE SEQUENCE [LARGE SCALE GENOMIC DNA]</scope>
</reference>
<protein>
    <submittedName>
        <fullName evidence="1">Uncharacterized protein</fullName>
    </submittedName>
</protein>
<evidence type="ECO:0000313" key="2">
    <source>
        <dbReference type="Proteomes" id="UP000595437"/>
    </source>
</evidence>
<feature type="non-terminal residue" evidence="1">
    <location>
        <position position="57"/>
    </location>
</feature>
<organism evidence="1 2">
    <name type="scientific">Caligus rogercresseyi</name>
    <name type="common">Sea louse</name>
    <dbReference type="NCBI Taxonomy" id="217165"/>
    <lineage>
        <taxon>Eukaryota</taxon>
        <taxon>Metazoa</taxon>
        <taxon>Ecdysozoa</taxon>
        <taxon>Arthropoda</taxon>
        <taxon>Crustacea</taxon>
        <taxon>Multicrustacea</taxon>
        <taxon>Hexanauplia</taxon>
        <taxon>Copepoda</taxon>
        <taxon>Siphonostomatoida</taxon>
        <taxon>Caligidae</taxon>
        <taxon>Caligus</taxon>
    </lineage>
</organism>
<proteinExistence type="predicted"/>
<feature type="non-terminal residue" evidence="1">
    <location>
        <position position="1"/>
    </location>
</feature>